<dbReference type="AlphaFoldDB" id="A0A1M7A566"/>
<gene>
    <name evidence="2" type="ORF">SAMN05444342_3705</name>
</gene>
<keyword evidence="1" id="KW-1133">Transmembrane helix</keyword>
<dbReference type="Proteomes" id="UP000184203">
    <property type="component" value="Unassembled WGS sequence"/>
</dbReference>
<protein>
    <submittedName>
        <fullName evidence="2">Uncharacterized protein</fullName>
    </submittedName>
</protein>
<name>A0A1M7A566_HALPU</name>
<sequence length="37" mass="4138">MDVIGSVVAGAIFLVLGYVWLRGYWKGYDGLNSELFK</sequence>
<reference evidence="3" key="1">
    <citation type="submission" date="2016-11" db="EMBL/GenBank/DDBJ databases">
        <authorList>
            <person name="Varghese N."/>
            <person name="Submissions S."/>
        </authorList>
    </citation>
    <scope>NUCLEOTIDE SEQUENCE [LARGE SCALE GENOMIC DNA]</scope>
    <source>
        <strain evidence="3">DX253</strain>
    </source>
</reference>
<dbReference type="EMBL" id="FRAN01000006">
    <property type="protein sequence ID" value="SHL37790.1"/>
    <property type="molecule type" value="Genomic_DNA"/>
</dbReference>
<organism evidence="2 3">
    <name type="scientific">Haladaptatus paucihalophilus DX253</name>
    <dbReference type="NCBI Taxonomy" id="797209"/>
    <lineage>
        <taxon>Archaea</taxon>
        <taxon>Methanobacteriati</taxon>
        <taxon>Methanobacteriota</taxon>
        <taxon>Stenosarchaea group</taxon>
        <taxon>Halobacteria</taxon>
        <taxon>Halobacteriales</taxon>
        <taxon>Haladaptataceae</taxon>
        <taxon>Haladaptatus</taxon>
    </lineage>
</organism>
<proteinExistence type="predicted"/>
<evidence type="ECO:0000313" key="2">
    <source>
        <dbReference type="EMBL" id="SHL37790.1"/>
    </source>
</evidence>
<evidence type="ECO:0000313" key="3">
    <source>
        <dbReference type="Proteomes" id="UP000184203"/>
    </source>
</evidence>
<feature type="transmembrane region" description="Helical" evidence="1">
    <location>
        <begin position="6"/>
        <end position="25"/>
    </location>
</feature>
<keyword evidence="3" id="KW-1185">Reference proteome</keyword>
<keyword evidence="1" id="KW-0812">Transmembrane</keyword>
<keyword evidence="1" id="KW-0472">Membrane</keyword>
<accession>A0A1M7A566</accession>
<evidence type="ECO:0000256" key="1">
    <source>
        <dbReference type="SAM" id="Phobius"/>
    </source>
</evidence>